<evidence type="ECO:0000313" key="2">
    <source>
        <dbReference type="Proteomes" id="UP001497512"/>
    </source>
</evidence>
<dbReference type="EMBL" id="OZ019906">
    <property type="protein sequence ID" value="CAK9204174.1"/>
    <property type="molecule type" value="Genomic_DNA"/>
</dbReference>
<dbReference type="Proteomes" id="UP001497512">
    <property type="component" value="Chromosome 14"/>
</dbReference>
<accession>A0ABP0TSU9</accession>
<reference evidence="1" key="1">
    <citation type="submission" date="2024-02" db="EMBL/GenBank/DDBJ databases">
        <authorList>
            <consortium name="ELIXIR-Norway"/>
            <consortium name="Elixir Norway"/>
        </authorList>
    </citation>
    <scope>NUCLEOTIDE SEQUENCE</scope>
</reference>
<proteinExistence type="predicted"/>
<protein>
    <submittedName>
        <fullName evidence="1">Uncharacterized protein</fullName>
    </submittedName>
</protein>
<keyword evidence="2" id="KW-1185">Reference proteome</keyword>
<name>A0ABP0TSU9_9BRYO</name>
<sequence>MRQFKARQNLHMNVTIAYRENGVLNNVNSPLFAMTHYNCLETEMCQLKARQNLYMNVIIAYKENGVLSNVNSLLFAMTHYNCLEMKMR</sequence>
<gene>
    <name evidence="1" type="ORF">CSSPTR1EN2_LOCUS7254</name>
</gene>
<organism evidence="1 2">
    <name type="scientific">Sphagnum troendelagicum</name>
    <dbReference type="NCBI Taxonomy" id="128251"/>
    <lineage>
        <taxon>Eukaryota</taxon>
        <taxon>Viridiplantae</taxon>
        <taxon>Streptophyta</taxon>
        <taxon>Embryophyta</taxon>
        <taxon>Bryophyta</taxon>
        <taxon>Sphagnophytina</taxon>
        <taxon>Sphagnopsida</taxon>
        <taxon>Sphagnales</taxon>
        <taxon>Sphagnaceae</taxon>
        <taxon>Sphagnum</taxon>
    </lineage>
</organism>
<evidence type="ECO:0000313" key="1">
    <source>
        <dbReference type="EMBL" id="CAK9204174.1"/>
    </source>
</evidence>